<dbReference type="GO" id="GO:0019903">
    <property type="term" value="F:protein phosphatase binding"/>
    <property type="evidence" value="ECO:0007669"/>
    <property type="project" value="InterPro"/>
</dbReference>
<dbReference type="STRING" id="158441.A0A226EP71"/>
<dbReference type="PANTHER" id="PTHR12634">
    <property type="entry name" value="SIT4 YEAST -ASSOCIATING PROTEIN-RELATED"/>
    <property type="match status" value="1"/>
</dbReference>
<feature type="compositionally biased region" description="Basic and acidic residues" evidence="3">
    <location>
        <begin position="637"/>
        <end position="647"/>
    </location>
</feature>
<dbReference type="GO" id="GO:0019888">
    <property type="term" value="F:protein phosphatase regulator activity"/>
    <property type="evidence" value="ECO:0007669"/>
    <property type="project" value="TreeGrafter"/>
</dbReference>
<dbReference type="EMBL" id="LNIX01000002">
    <property type="protein sequence ID" value="OXA59080.1"/>
    <property type="molecule type" value="Genomic_DNA"/>
</dbReference>
<proteinExistence type="inferred from homology"/>
<dbReference type="InterPro" id="IPR016024">
    <property type="entry name" value="ARM-type_fold"/>
</dbReference>
<feature type="compositionally biased region" description="Polar residues" evidence="3">
    <location>
        <begin position="648"/>
        <end position="662"/>
    </location>
</feature>
<protein>
    <submittedName>
        <fullName evidence="4">Serine/threonine-protein phosphatase 6 regulatory subunit 3-A</fullName>
    </submittedName>
</protein>
<dbReference type="OrthoDB" id="295029at2759"/>
<dbReference type="InterPro" id="IPR007587">
    <property type="entry name" value="SAPS"/>
</dbReference>
<feature type="region of interest" description="Disordered" evidence="3">
    <location>
        <begin position="775"/>
        <end position="833"/>
    </location>
</feature>
<dbReference type="PANTHER" id="PTHR12634:SF8">
    <property type="entry name" value="FIERY MOUNTAIN, ISOFORM D"/>
    <property type="match status" value="1"/>
</dbReference>
<feature type="compositionally biased region" description="Basic and acidic residues" evidence="3">
    <location>
        <begin position="810"/>
        <end position="819"/>
    </location>
</feature>
<gene>
    <name evidence="4" type="ORF">Fcan01_04398</name>
</gene>
<dbReference type="SUPFAM" id="SSF48371">
    <property type="entry name" value="ARM repeat"/>
    <property type="match status" value="1"/>
</dbReference>
<evidence type="ECO:0000256" key="1">
    <source>
        <dbReference type="ARBA" id="ARBA00006180"/>
    </source>
</evidence>
<dbReference type="Proteomes" id="UP000198287">
    <property type="component" value="Unassembled WGS sequence"/>
</dbReference>
<dbReference type="GO" id="GO:0005829">
    <property type="term" value="C:cytosol"/>
    <property type="evidence" value="ECO:0007669"/>
    <property type="project" value="TreeGrafter"/>
</dbReference>
<evidence type="ECO:0000256" key="3">
    <source>
        <dbReference type="SAM" id="MobiDB-lite"/>
    </source>
</evidence>
<keyword evidence="2" id="KW-0131">Cell cycle</keyword>
<dbReference type="GO" id="GO:0005634">
    <property type="term" value="C:nucleus"/>
    <property type="evidence" value="ECO:0007669"/>
    <property type="project" value="TreeGrafter"/>
</dbReference>
<accession>A0A226EP71</accession>
<feature type="region of interest" description="Disordered" evidence="3">
    <location>
        <begin position="604"/>
        <end position="756"/>
    </location>
</feature>
<keyword evidence="5" id="KW-1185">Reference proteome</keyword>
<evidence type="ECO:0000313" key="4">
    <source>
        <dbReference type="EMBL" id="OXA59080.1"/>
    </source>
</evidence>
<feature type="compositionally biased region" description="Acidic residues" evidence="3">
    <location>
        <begin position="607"/>
        <end position="617"/>
    </location>
</feature>
<feature type="region of interest" description="Disordered" evidence="3">
    <location>
        <begin position="868"/>
        <end position="899"/>
    </location>
</feature>
<comment type="similarity">
    <text evidence="1">Belongs to the SAPS family.</text>
</comment>
<comment type="caution">
    <text evidence="4">The sequence shown here is derived from an EMBL/GenBank/DDBJ whole genome shotgun (WGS) entry which is preliminary data.</text>
</comment>
<organism evidence="4 5">
    <name type="scientific">Folsomia candida</name>
    <name type="common">Springtail</name>
    <dbReference type="NCBI Taxonomy" id="158441"/>
    <lineage>
        <taxon>Eukaryota</taxon>
        <taxon>Metazoa</taxon>
        <taxon>Ecdysozoa</taxon>
        <taxon>Arthropoda</taxon>
        <taxon>Hexapoda</taxon>
        <taxon>Collembola</taxon>
        <taxon>Entomobryomorpha</taxon>
        <taxon>Isotomoidea</taxon>
        <taxon>Isotomidae</taxon>
        <taxon>Proisotominae</taxon>
        <taxon>Folsomia</taxon>
    </lineage>
</organism>
<dbReference type="OMA" id="WANFESA"/>
<dbReference type="AlphaFoldDB" id="A0A226EP71"/>
<dbReference type="Pfam" id="PF04499">
    <property type="entry name" value="SAPS"/>
    <property type="match status" value="1"/>
</dbReference>
<evidence type="ECO:0000256" key="2">
    <source>
        <dbReference type="ARBA" id="ARBA00023306"/>
    </source>
</evidence>
<reference evidence="4 5" key="1">
    <citation type="submission" date="2015-12" db="EMBL/GenBank/DDBJ databases">
        <title>The genome of Folsomia candida.</title>
        <authorList>
            <person name="Faddeeva A."/>
            <person name="Derks M.F."/>
            <person name="Anvar Y."/>
            <person name="Smit S."/>
            <person name="Van Straalen N."/>
            <person name="Roelofs D."/>
        </authorList>
    </citation>
    <scope>NUCLEOTIDE SEQUENCE [LARGE SCALE GENOMIC DNA]</scope>
    <source>
        <strain evidence="4 5">VU population</strain>
        <tissue evidence="4">Whole body</tissue>
    </source>
</reference>
<sequence>MFWSSATTSSNIDQVLDDAGVTLQKVLEQDEVLQELRAMNKKLVEFLSRPESLNGMIDLITTEPSPDTPLASQYKLPNVACEILTSDNSFIEKVTGDKLHLEKLFFFFRDKPIPINPLLASYVCRVLSEIITRKLEQNWYSYQLNLIQIMGYLQSEAGVLSWLLNHLDCSAVCEFFFKLMLNVEGQDMRNSLYDWLVEKERLILRIMEKMTRHELEEVHANVSRLVGDLLYAFQDEIINSSQDRSTECDPFLLALRSHETITTLLNTLFTPDAICEMSIMHGLDLVLSLLGVTRRSPRQSGRNDSLDENNEGIILSEAVKGELLARMPTLLNLLQSPVDPNPLPMSYGLLEKPVGLGRLAIAKFIAHLFTLNDDELNMGMIQSGVLSQLLELFWTNPWNNFLHRYVCKIMICIALSAQLSPGSAAYLVEMGVFKKILEVFENKELKCGFRGHLAKVASAWGESSTVETDGPNIIKDLMQKLEETDPDFHAKWDVFYSDTLENYFSSEKVLLAGVHPPASGILSSGAGVALPYGNNDTDTSFSTGSGAMQWMGFTTASDCRDSIMNVDFDTADSLLNLSIGGGCGDDSPSSKAKSMFEMFCNDKTNSFDDDDDDDEDDDSRKKNSFDLSSPDSDSLEEEHNKWTDHVHSSSTRGVNLSNTTTAVGGGGGYDDDIFSIPPSDQGTAKSPPISIPEGLGVDPWSNLEPSTSNPAGGAVGEGEEEDPWGNPDLLFNSAAASGALGEEQDIPNPLAPFENTPPVVIDWAKFDQIVPKEIGPECIPLDDGSSNIKNGEQPDDGDEWANFESAPFTPKKEEEKVEKTDEENNPSSAVVSNIIVEVDDGDQIEVGSIVDVDVVVDVVKVEDVVPEEDVQQFQSPTAKDETKTVSSSQQQQQEVSATN</sequence>
<evidence type="ECO:0000313" key="5">
    <source>
        <dbReference type="Proteomes" id="UP000198287"/>
    </source>
</evidence>
<name>A0A226EP71_FOLCA</name>